<organism evidence="5 6">
    <name type="scientific">Gracilibacillus halophilus YIM-C55.5</name>
    <dbReference type="NCBI Taxonomy" id="1308866"/>
    <lineage>
        <taxon>Bacteria</taxon>
        <taxon>Bacillati</taxon>
        <taxon>Bacillota</taxon>
        <taxon>Bacilli</taxon>
        <taxon>Bacillales</taxon>
        <taxon>Bacillaceae</taxon>
        <taxon>Gracilibacillus</taxon>
    </lineage>
</organism>
<feature type="binding site" evidence="3">
    <location>
        <position position="192"/>
    </location>
    <ligand>
        <name>a divalent metal cation</name>
        <dbReference type="ChEBI" id="CHEBI:60240"/>
    </ligand>
</feature>
<evidence type="ECO:0000313" key="5">
    <source>
        <dbReference type="EMBL" id="ENH97856.1"/>
    </source>
</evidence>
<dbReference type="FunFam" id="2.120.10.30:FF:000126">
    <property type="entry name" value="Senescence marker protein-30"/>
    <property type="match status" value="1"/>
</dbReference>
<dbReference type="Gene3D" id="2.120.10.30">
    <property type="entry name" value="TolB, C-terminal domain"/>
    <property type="match status" value="1"/>
</dbReference>
<evidence type="ECO:0000256" key="3">
    <source>
        <dbReference type="PIRSR" id="PIRSR605511-2"/>
    </source>
</evidence>
<dbReference type="GO" id="GO:0019853">
    <property type="term" value="P:L-ascorbic acid biosynthetic process"/>
    <property type="evidence" value="ECO:0007669"/>
    <property type="project" value="TreeGrafter"/>
</dbReference>
<dbReference type="EMBL" id="APML01000013">
    <property type="protein sequence ID" value="ENH97856.1"/>
    <property type="molecule type" value="Genomic_DNA"/>
</dbReference>
<dbReference type="Pfam" id="PF08450">
    <property type="entry name" value="SGL"/>
    <property type="match status" value="1"/>
</dbReference>
<protein>
    <recommendedName>
        <fullName evidence="4">SMP-30/Gluconolactonase/LRE-like region domain-containing protein</fullName>
    </recommendedName>
</protein>
<dbReference type="Proteomes" id="UP000012283">
    <property type="component" value="Unassembled WGS sequence"/>
</dbReference>
<dbReference type="eggNOG" id="COG3386">
    <property type="taxonomic scope" value="Bacteria"/>
</dbReference>
<feature type="binding site" evidence="3">
    <location>
        <position position="142"/>
    </location>
    <ligand>
        <name>a divalent metal cation</name>
        <dbReference type="ChEBI" id="CHEBI:60240"/>
    </ligand>
</feature>
<dbReference type="InterPro" id="IPR005511">
    <property type="entry name" value="SMP-30"/>
</dbReference>
<feature type="binding site" evidence="3">
    <location>
        <position position="96"/>
    </location>
    <ligand>
        <name>substrate</name>
    </ligand>
</feature>
<feature type="active site" description="Proton donor/acceptor" evidence="2">
    <location>
        <position position="192"/>
    </location>
</feature>
<evidence type="ECO:0000259" key="4">
    <source>
        <dbReference type="Pfam" id="PF08450"/>
    </source>
</evidence>
<dbReference type="GO" id="GO:0004341">
    <property type="term" value="F:gluconolactonase activity"/>
    <property type="evidence" value="ECO:0007669"/>
    <property type="project" value="TreeGrafter"/>
</dbReference>
<evidence type="ECO:0000313" key="6">
    <source>
        <dbReference type="Proteomes" id="UP000012283"/>
    </source>
</evidence>
<dbReference type="STRING" id="1308866.J416_03301"/>
<dbReference type="PANTHER" id="PTHR10907:SF47">
    <property type="entry name" value="REGUCALCIN"/>
    <property type="match status" value="1"/>
</dbReference>
<keyword evidence="3" id="KW-0479">Metal-binding</keyword>
<accession>N4WXP1</accession>
<comment type="caution">
    <text evidence="5">The sequence shown here is derived from an EMBL/GenBank/DDBJ whole genome shotgun (WGS) entry which is preliminary data.</text>
</comment>
<proteinExistence type="inferred from homology"/>
<comment type="cofactor">
    <cofactor evidence="3">
        <name>Zn(2+)</name>
        <dbReference type="ChEBI" id="CHEBI:29105"/>
    </cofactor>
    <text evidence="3">Binds 1 divalent metal cation per subunit.</text>
</comment>
<dbReference type="AlphaFoldDB" id="N4WXP1"/>
<reference evidence="5 6" key="1">
    <citation type="submission" date="2013-03" db="EMBL/GenBank/DDBJ databases">
        <title>Draft genome sequence of Gracibacillus halophilus YIM-C55.5, a moderately halophilic and thermophilic organism from the Xiaochaidamu salt lake.</title>
        <authorList>
            <person name="Sugumar T."/>
            <person name="Polireddy D.R."/>
            <person name="Antony A."/>
            <person name="Madhava Y.R."/>
            <person name="Sivakumar N."/>
        </authorList>
    </citation>
    <scope>NUCLEOTIDE SEQUENCE [LARGE SCALE GENOMIC DNA]</scope>
    <source>
        <strain evidence="5 6">YIM-C55.5</strain>
    </source>
</reference>
<keyword evidence="3" id="KW-0862">Zinc</keyword>
<dbReference type="InterPro" id="IPR013658">
    <property type="entry name" value="SGL"/>
</dbReference>
<dbReference type="SUPFAM" id="SSF63829">
    <property type="entry name" value="Calcium-dependent phosphotriesterase"/>
    <property type="match status" value="1"/>
</dbReference>
<dbReference type="PATRIC" id="fig|1308866.3.peg.670"/>
<dbReference type="PRINTS" id="PR01790">
    <property type="entry name" value="SMP30FAMILY"/>
</dbReference>
<comment type="similarity">
    <text evidence="1">Belongs to the SMP-30/CGR1 family.</text>
</comment>
<feature type="binding site" evidence="3">
    <location>
        <position position="11"/>
    </location>
    <ligand>
        <name>a divalent metal cation</name>
        <dbReference type="ChEBI" id="CHEBI:60240"/>
    </ligand>
</feature>
<feature type="binding site" evidence="3">
    <location>
        <position position="94"/>
    </location>
    <ligand>
        <name>substrate</name>
    </ligand>
</feature>
<feature type="domain" description="SMP-30/Gluconolactonase/LRE-like region" evidence="4">
    <location>
        <begin position="9"/>
        <end position="252"/>
    </location>
</feature>
<evidence type="ECO:0000256" key="1">
    <source>
        <dbReference type="ARBA" id="ARBA00008853"/>
    </source>
</evidence>
<sequence>MVLDVKATLGEGPCWDNVKHLLYWVDILEKKIYIFNPVTNENRLIQLEQYVGVIVPRSSDEAVLALENGFYFLKYDTEKVSPIDEPESHLTNNRFNDGTCDAYGRFWAGTMDKSYAKEQGALYCLDTNFKVKKKLNKVGISNGITWSPDNKFMYYIDTLTKKVCRFNYNIVTGDIENPIDIISFSVGQGMPDGMTIDEEGMLWIAHWGGSKVSRWNPETGKQITTIEVPALNVTSCIFGGKDLSELYITTARTGLSEEQLNNYPFSGGLFRIKTDVKGSPCYSFKG</sequence>
<evidence type="ECO:0000256" key="2">
    <source>
        <dbReference type="PIRSR" id="PIRSR605511-1"/>
    </source>
</evidence>
<gene>
    <name evidence="5" type="ORF">J416_03301</name>
</gene>
<name>N4WXP1_9BACI</name>
<dbReference type="GO" id="GO:0005509">
    <property type="term" value="F:calcium ion binding"/>
    <property type="evidence" value="ECO:0007669"/>
    <property type="project" value="TreeGrafter"/>
</dbReference>
<dbReference type="InterPro" id="IPR011042">
    <property type="entry name" value="6-blade_b-propeller_TolB-like"/>
</dbReference>
<keyword evidence="6" id="KW-1185">Reference proteome</keyword>
<dbReference type="PANTHER" id="PTHR10907">
    <property type="entry name" value="REGUCALCIN"/>
    <property type="match status" value="1"/>
</dbReference>